<dbReference type="PANTHER" id="PTHR24148">
    <property type="entry name" value="ANKYRIN REPEAT DOMAIN-CONTAINING PROTEIN 39 HOMOLOG-RELATED"/>
    <property type="match status" value="1"/>
</dbReference>
<sequence>MSDVLMATKLGPLGLPDPQHTSRDRNVPGAYRYTPITKSGGIRLLRLQPSEREGSSIHCSLFHYSQPLNNKFQRSDLYEALSYVWGNALERRRIFVDGFQFEVTWNLHRALEHLRHPVLERILWVDAVCIDQQNDDEKAHQVASMASIYARANRVVVWLGDDTHGGEVALEAIRVANPKALSYGTSGDDQELGRTLVLRLLKNPWFERMWVLQEVAAARQVIMKCGHAEIDGVAFCSGLDSLGVSSDIDSSLKATIRTATHLIRAAPWRSRNLASVSAERFSLDIGPLAELVDMYRNRKATDCRDKIFALLGMSNDNWQGKNARIVADYRSSWDAICEQFFQSLYSREISTHPWRTRGITAIHGRAQILGQLAFDEGEIPQGETLQEVEVRFCGSRSRKAGEKQKWRLQMGANPVRPGDVVCLLQGASRFTIIRPAGVDWIIFRAAVGPPVGAYYMHGTVFPYELELLWDWHIPEPEGTERSSPVAAGPKADSASWRFHLDSAQRLRRLWPVLSVLPTHELLVENLRDTILRFGVALEKSAVDPTSRGAASEMSRFADKLMNEIGSLTAVCLAAEVGKRRVKWSPELWGIEDSQMR</sequence>
<dbReference type="AlphaFoldDB" id="A0AAV9GF78"/>
<reference evidence="3" key="1">
    <citation type="journal article" date="2023" name="Mol. Phylogenet. Evol.">
        <title>Genome-scale phylogeny and comparative genomics of the fungal order Sordariales.</title>
        <authorList>
            <person name="Hensen N."/>
            <person name="Bonometti L."/>
            <person name="Westerberg I."/>
            <person name="Brannstrom I.O."/>
            <person name="Guillou S."/>
            <person name="Cros-Aarteil S."/>
            <person name="Calhoun S."/>
            <person name="Haridas S."/>
            <person name="Kuo A."/>
            <person name="Mondo S."/>
            <person name="Pangilinan J."/>
            <person name="Riley R."/>
            <person name="LaButti K."/>
            <person name="Andreopoulos B."/>
            <person name="Lipzen A."/>
            <person name="Chen C."/>
            <person name="Yan M."/>
            <person name="Daum C."/>
            <person name="Ng V."/>
            <person name="Clum A."/>
            <person name="Steindorff A."/>
            <person name="Ohm R.A."/>
            <person name="Martin F."/>
            <person name="Silar P."/>
            <person name="Natvig D.O."/>
            <person name="Lalanne C."/>
            <person name="Gautier V."/>
            <person name="Ament-Velasquez S.L."/>
            <person name="Kruys A."/>
            <person name="Hutchinson M.I."/>
            <person name="Powell A.J."/>
            <person name="Barry K."/>
            <person name="Miller A.N."/>
            <person name="Grigoriev I.V."/>
            <person name="Debuchy R."/>
            <person name="Gladieux P."/>
            <person name="Hiltunen Thoren M."/>
            <person name="Johannesson H."/>
        </authorList>
    </citation>
    <scope>NUCLEOTIDE SEQUENCE</scope>
    <source>
        <strain evidence="3">PSN243</strain>
    </source>
</reference>
<dbReference type="InterPro" id="IPR052895">
    <property type="entry name" value="HetReg/Transcr_Mod"/>
</dbReference>
<dbReference type="PANTHER" id="PTHR24148:SF78">
    <property type="entry name" value="HETEROKARYON INCOMPATIBILITY DOMAIN-CONTAINING PROTEIN"/>
    <property type="match status" value="1"/>
</dbReference>
<gene>
    <name evidence="3" type="ORF">QBC34DRAFT_410785</name>
</gene>
<accession>A0AAV9GF78</accession>
<evidence type="ECO:0000313" key="4">
    <source>
        <dbReference type="Proteomes" id="UP001321760"/>
    </source>
</evidence>
<dbReference type="EMBL" id="MU865954">
    <property type="protein sequence ID" value="KAK4446763.1"/>
    <property type="molecule type" value="Genomic_DNA"/>
</dbReference>
<reference evidence="3" key="2">
    <citation type="submission" date="2023-05" db="EMBL/GenBank/DDBJ databases">
        <authorList>
            <consortium name="Lawrence Berkeley National Laboratory"/>
            <person name="Steindorff A."/>
            <person name="Hensen N."/>
            <person name="Bonometti L."/>
            <person name="Westerberg I."/>
            <person name="Brannstrom I.O."/>
            <person name="Guillou S."/>
            <person name="Cros-Aarteil S."/>
            <person name="Calhoun S."/>
            <person name="Haridas S."/>
            <person name="Kuo A."/>
            <person name="Mondo S."/>
            <person name="Pangilinan J."/>
            <person name="Riley R."/>
            <person name="Labutti K."/>
            <person name="Andreopoulos B."/>
            <person name="Lipzen A."/>
            <person name="Chen C."/>
            <person name="Yanf M."/>
            <person name="Daum C."/>
            <person name="Ng V."/>
            <person name="Clum A."/>
            <person name="Ohm R."/>
            <person name="Martin F."/>
            <person name="Silar P."/>
            <person name="Natvig D."/>
            <person name="Lalanne C."/>
            <person name="Gautier V."/>
            <person name="Ament-Velasquez S.L."/>
            <person name="Kruys A."/>
            <person name="Hutchinson M.I."/>
            <person name="Powell A.J."/>
            <person name="Barry K."/>
            <person name="Miller A.N."/>
            <person name="Grigoriev I.V."/>
            <person name="Debuchy R."/>
            <person name="Gladieux P."/>
            <person name="Thoren M.H."/>
            <person name="Johannesson H."/>
        </authorList>
    </citation>
    <scope>NUCLEOTIDE SEQUENCE</scope>
    <source>
        <strain evidence="3">PSN243</strain>
    </source>
</reference>
<comment type="caution">
    <text evidence="3">The sequence shown here is derived from an EMBL/GenBank/DDBJ whole genome shotgun (WGS) entry which is preliminary data.</text>
</comment>
<feature type="region of interest" description="Disordered" evidence="1">
    <location>
        <begin position="11"/>
        <end position="30"/>
    </location>
</feature>
<dbReference type="Proteomes" id="UP001321760">
    <property type="component" value="Unassembled WGS sequence"/>
</dbReference>
<protein>
    <submittedName>
        <fullName evidence="3">Heterokaryon incompatibility protein-domain-containing protein</fullName>
    </submittedName>
</protein>
<keyword evidence="4" id="KW-1185">Reference proteome</keyword>
<evidence type="ECO:0000256" key="1">
    <source>
        <dbReference type="SAM" id="MobiDB-lite"/>
    </source>
</evidence>
<feature type="domain" description="Heterokaryon incompatibility" evidence="2">
    <location>
        <begin position="78"/>
        <end position="214"/>
    </location>
</feature>
<proteinExistence type="predicted"/>
<dbReference type="InterPro" id="IPR010730">
    <property type="entry name" value="HET"/>
</dbReference>
<evidence type="ECO:0000259" key="2">
    <source>
        <dbReference type="Pfam" id="PF06985"/>
    </source>
</evidence>
<evidence type="ECO:0000313" key="3">
    <source>
        <dbReference type="EMBL" id="KAK4446763.1"/>
    </source>
</evidence>
<name>A0AAV9GF78_9PEZI</name>
<organism evidence="3 4">
    <name type="scientific">Podospora aff. communis PSN243</name>
    <dbReference type="NCBI Taxonomy" id="3040156"/>
    <lineage>
        <taxon>Eukaryota</taxon>
        <taxon>Fungi</taxon>
        <taxon>Dikarya</taxon>
        <taxon>Ascomycota</taxon>
        <taxon>Pezizomycotina</taxon>
        <taxon>Sordariomycetes</taxon>
        <taxon>Sordariomycetidae</taxon>
        <taxon>Sordariales</taxon>
        <taxon>Podosporaceae</taxon>
        <taxon>Podospora</taxon>
    </lineage>
</organism>
<dbReference type="Pfam" id="PF06985">
    <property type="entry name" value="HET"/>
    <property type="match status" value="1"/>
</dbReference>